<feature type="compositionally biased region" description="Basic and acidic residues" evidence="1">
    <location>
        <begin position="392"/>
        <end position="415"/>
    </location>
</feature>
<feature type="compositionally biased region" description="Basic and acidic residues" evidence="1">
    <location>
        <begin position="680"/>
        <end position="710"/>
    </location>
</feature>
<evidence type="ECO:0000313" key="3">
    <source>
        <dbReference type="Proteomes" id="UP001153321"/>
    </source>
</evidence>
<feature type="region of interest" description="Disordered" evidence="1">
    <location>
        <begin position="463"/>
        <end position="799"/>
    </location>
</feature>
<feature type="compositionally biased region" description="Basic and acidic residues" evidence="1">
    <location>
        <begin position="302"/>
        <end position="319"/>
    </location>
</feature>
<dbReference type="EMBL" id="LR824556">
    <property type="protein sequence ID" value="CAH1641985.1"/>
    <property type="molecule type" value="Genomic_DNA"/>
</dbReference>
<feature type="compositionally biased region" description="Polar residues" evidence="1">
    <location>
        <begin position="494"/>
        <end position="503"/>
    </location>
</feature>
<proteinExistence type="predicted"/>
<organism evidence="2 3">
    <name type="scientific">Spodoptera littoralis</name>
    <name type="common">Egyptian cotton leafworm</name>
    <dbReference type="NCBI Taxonomy" id="7109"/>
    <lineage>
        <taxon>Eukaryota</taxon>
        <taxon>Metazoa</taxon>
        <taxon>Ecdysozoa</taxon>
        <taxon>Arthropoda</taxon>
        <taxon>Hexapoda</taxon>
        <taxon>Insecta</taxon>
        <taxon>Pterygota</taxon>
        <taxon>Neoptera</taxon>
        <taxon>Endopterygota</taxon>
        <taxon>Lepidoptera</taxon>
        <taxon>Glossata</taxon>
        <taxon>Ditrysia</taxon>
        <taxon>Noctuoidea</taxon>
        <taxon>Noctuidae</taxon>
        <taxon>Amphipyrinae</taxon>
        <taxon>Spodoptera</taxon>
    </lineage>
</organism>
<feature type="compositionally biased region" description="Low complexity" evidence="1">
    <location>
        <begin position="463"/>
        <end position="472"/>
    </location>
</feature>
<protein>
    <submittedName>
        <fullName evidence="2">Uncharacterized protein</fullName>
    </submittedName>
</protein>
<feature type="compositionally biased region" description="Polar residues" evidence="1">
    <location>
        <begin position="881"/>
        <end position="894"/>
    </location>
</feature>
<evidence type="ECO:0000256" key="1">
    <source>
        <dbReference type="SAM" id="MobiDB-lite"/>
    </source>
</evidence>
<feature type="compositionally biased region" description="Basic and acidic residues" evidence="1">
    <location>
        <begin position="644"/>
        <end position="659"/>
    </location>
</feature>
<evidence type="ECO:0000313" key="2">
    <source>
        <dbReference type="EMBL" id="CAH1641985.1"/>
    </source>
</evidence>
<feature type="compositionally biased region" description="Basic and acidic residues" evidence="1">
    <location>
        <begin position="514"/>
        <end position="565"/>
    </location>
</feature>
<gene>
    <name evidence="2" type="ORF">SPLIT_LOCUS7341</name>
</gene>
<dbReference type="Proteomes" id="UP001153321">
    <property type="component" value="Chromosome 25"/>
</dbReference>
<feature type="region of interest" description="Disordered" evidence="1">
    <location>
        <begin position="301"/>
        <end position="444"/>
    </location>
</feature>
<feature type="compositionally biased region" description="Polar residues" evidence="1">
    <location>
        <begin position="605"/>
        <end position="619"/>
    </location>
</feature>
<feature type="compositionally biased region" description="Basic and acidic residues" evidence="1">
    <location>
        <begin position="729"/>
        <end position="764"/>
    </location>
</feature>
<name>A0A9P0I9T4_SPOLI</name>
<feature type="compositionally biased region" description="Low complexity" evidence="1">
    <location>
        <begin position="711"/>
        <end position="726"/>
    </location>
</feature>
<feature type="compositionally biased region" description="Basic and acidic residues" evidence="1">
    <location>
        <begin position="624"/>
        <end position="636"/>
    </location>
</feature>
<reference evidence="2" key="1">
    <citation type="submission" date="2022-02" db="EMBL/GenBank/DDBJ databases">
        <authorList>
            <person name="King R."/>
        </authorList>
    </citation>
    <scope>NUCLEOTIDE SEQUENCE</scope>
</reference>
<sequence length="959" mass="107497">MSHSNMINEKKKALLAYKEKIQDEIKYYEKTIDEFRVNYKNNSFYDDSDSSDSEEEFPFAVDTGPSLSELKLKQALLKTCLHATQELTSLTVLQSEVELLVDEPKIEGESPITEPGVWKEVTAECNIDLVPFTITFYMHTPTYKFAPTSYRGLRVVPVKGSHELELSKSVLHSLKLPSDAVEVLRSYADGYRSRRTTLARLANKYSNSLFMEPHPEGGFILKCAGLLEVSWRLENKWSPVAPFHHKMKFDLEYMEESYIKIITQAHKQLLDPSIQTDERTLLLAKIIATCLEARGPIVDSDLESKTTERDNDMEKRDSEVMAPPKSLPKKGKQKVKDNNAVKRNIGNEDKDSLAKKMKSDNHVDESKKISIDNAKKAKVSDTGNEGSKKRKINDPSKDGGAKTDADDHLNVDDGGKKRKVNDDQALNAKNGKESVGNKETNFKTKIVKDTDVNNAKSNVIDTKNINVNVKNNKNAKDLEKTDAKAKNVKDSAADTKNTNSAKNKNVKDSVNVEDNLKTKAVKETDGSKAKNNNDKAKNTKLKDNENKVVDNAKKNSVNEKSDSNKQKTTNVNIKNKNTKDSDNKVENPKNIVNEGKEANTKTKSKNVNEGTAAIESNPNPKAKNNKEIKTTEEKTANKKVKNQNVKDADNDKPKKDNVTKAKQTINEVEVKKNFKTKTGSKTDEKQEINKNSDNIDKKKLKNVTDVKNKENVNTNRNTANNTEAINPKNGEKITKNDMKTTKNAEKSSKTDLKDKNNDVQDKKLKNSNQIKNNIQKTTSTAEKINKGISKTTEKPHKAEKITSKTKMNNVLTVTEKNATNFITKDRISHIKDVVTEKSTNKIIKKTITATNPIKNKSTFTNNKITKPPLASHRQSLKKSLPNGNTIVSKASNTEAGKISKIPQKKFSPLSDGSSKKNNMLRISPRINPLKLKMLPQDVKQKMMKTTNIPRFLKKPAPKV</sequence>
<feature type="compositionally biased region" description="Low complexity" evidence="1">
    <location>
        <begin position="766"/>
        <end position="776"/>
    </location>
</feature>
<feature type="compositionally biased region" description="Basic and acidic residues" evidence="1">
    <location>
        <begin position="334"/>
        <end position="379"/>
    </location>
</feature>
<dbReference type="AlphaFoldDB" id="A0A9P0I9T4"/>
<feature type="compositionally biased region" description="Basic and acidic residues" evidence="1">
    <location>
        <begin position="474"/>
        <end position="493"/>
    </location>
</feature>
<feature type="compositionally biased region" description="Basic and acidic residues" evidence="1">
    <location>
        <begin position="577"/>
        <end position="587"/>
    </location>
</feature>
<feature type="compositionally biased region" description="Low complexity" evidence="1">
    <location>
        <begin position="566"/>
        <end position="575"/>
    </location>
</feature>
<feature type="compositionally biased region" description="Basic and acidic residues" evidence="1">
    <location>
        <begin position="430"/>
        <end position="444"/>
    </location>
</feature>
<feature type="region of interest" description="Disordered" evidence="1">
    <location>
        <begin position="858"/>
        <end position="921"/>
    </location>
</feature>
<keyword evidence="3" id="KW-1185">Reference proteome</keyword>
<accession>A0A9P0I9T4</accession>